<accession>A0ABP8PV35</accession>
<reference evidence="3" key="1">
    <citation type="journal article" date="2019" name="Int. J. Syst. Evol. Microbiol.">
        <title>The Global Catalogue of Microorganisms (GCM) 10K type strain sequencing project: providing services to taxonomists for standard genome sequencing and annotation.</title>
        <authorList>
            <consortium name="The Broad Institute Genomics Platform"/>
            <consortium name="The Broad Institute Genome Sequencing Center for Infectious Disease"/>
            <person name="Wu L."/>
            <person name="Ma J."/>
        </authorList>
    </citation>
    <scope>NUCLEOTIDE SEQUENCE [LARGE SCALE GENOMIC DNA]</scope>
    <source>
        <strain evidence="3">JCM 17933</strain>
    </source>
</reference>
<dbReference type="Proteomes" id="UP001500503">
    <property type="component" value="Unassembled WGS sequence"/>
</dbReference>
<dbReference type="Pfam" id="PF02624">
    <property type="entry name" value="YcaO"/>
    <property type="match status" value="1"/>
</dbReference>
<dbReference type="Gene3D" id="3.30.160.660">
    <property type="match status" value="1"/>
</dbReference>
<dbReference type="Gene3D" id="3.30.40.250">
    <property type="match status" value="1"/>
</dbReference>
<dbReference type="InterPro" id="IPR022291">
    <property type="entry name" value="Bacteriocin_synth_cyclodeHase"/>
</dbReference>
<dbReference type="Gene3D" id="3.30.1330.230">
    <property type="match status" value="1"/>
</dbReference>
<dbReference type="PROSITE" id="PS51664">
    <property type="entry name" value="YCAO"/>
    <property type="match status" value="1"/>
</dbReference>
<dbReference type="EMBL" id="BAABHF010000019">
    <property type="protein sequence ID" value="GAA4493320.1"/>
    <property type="molecule type" value="Genomic_DNA"/>
</dbReference>
<dbReference type="PANTHER" id="PTHR37809:SF1">
    <property type="entry name" value="RIBOSOMAL PROTEIN S12 METHYLTHIOTRANSFERASE ACCESSORY FACTOR YCAO"/>
    <property type="match status" value="1"/>
</dbReference>
<dbReference type="Gene3D" id="3.40.50.720">
    <property type="entry name" value="NAD(P)-binding Rossmann-like Domain"/>
    <property type="match status" value="1"/>
</dbReference>
<proteinExistence type="predicted"/>
<evidence type="ECO:0000313" key="2">
    <source>
        <dbReference type="EMBL" id="GAA4493320.1"/>
    </source>
</evidence>
<dbReference type="PANTHER" id="PTHR37809">
    <property type="entry name" value="RIBOSOMAL PROTEIN S12 METHYLTHIOTRANSFERASE ACCESSORY FACTOR YCAO"/>
    <property type="match status" value="1"/>
</dbReference>
<dbReference type="InterPro" id="IPR003776">
    <property type="entry name" value="YcaO-like_dom"/>
</dbReference>
<name>A0ABP8PV35_9ACTN</name>
<protein>
    <recommendedName>
        <fullName evidence="1">YcaO domain-containing protein</fullName>
    </recommendedName>
</protein>
<evidence type="ECO:0000259" key="1">
    <source>
        <dbReference type="PROSITE" id="PS51664"/>
    </source>
</evidence>
<dbReference type="NCBIfam" id="TIGR03882">
    <property type="entry name" value="cyclo_dehyd_2"/>
    <property type="match status" value="1"/>
</dbReference>
<evidence type="ECO:0000313" key="3">
    <source>
        <dbReference type="Proteomes" id="UP001500503"/>
    </source>
</evidence>
<comment type="caution">
    <text evidence="2">The sequence shown here is derived from an EMBL/GenBank/DDBJ whole genome shotgun (WGS) entry which is preliminary data.</text>
</comment>
<dbReference type="NCBIfam" id="TIGR03604">
    <property type="entry name" value="TOMM_cyclo_SagD"/>
    <property type="match status" value="1"/>
</dbReference>
<keyword evidence="3" id="KW-1185">Reference proteome</keyword>
<sequence length="620" mass="65642">MTDLPVRVVGAGPLLPALRATFSNPGSDPAELIVSVGQAAPSPAATPVLAVRAERGRVAVGPMVTAGVPGCDRCADSRRRRAADDPRVLDLLREPAPAAASWLTALAADAVAAVVLDEATRQLVPGTGPPRTRGAMLFVELADLTVERSAFIPDPACPVCAPPPVPAAAPELTGQPKRSPTAYRLRPAAAELDRLRASYVTGPAGLIRLSAPVAAGGMVTTEAIAAIGESDSISGFGHHRDAVASAAAAIFEAMERFGGMAAGRPTGAIRAGYREVADRAVPPELFGLYPADRYTELDFPYQPFTEQLELGWVPGYSFGEQRTVLIPESLAYYRLRRGPLLALTASSGCAVGANVTEAILHALVEVAERDAFLLAWHTRLTVPRIRLDARADPAAAAAIEALQARTGYRVELFDITVDTGVPSIWAVARTDQPGHPSVVCTAAAHLDPGAAVVKAAGELAMLIPLVTADYETRRWRIPLMVERPAYVRRMADHGLLFADPDIARRLDHLGADGAEVELAKVGGLPLIRHADLRDDLLEVIDRFAAAGLDVIVVDQTTAEHRAADLACVRVLAPGTLPMTFGHDNRRLHGLPRLLSVPALLGRRMSPLSAAEIDHHPHPMP</sequence>
<dbReference type="RefSeq" id="WP_345463552.1">
    <property type="nucleotide sequence ID" value="NZ_BAABHF010000019.1"/>
</dbReference>
<organism evidence="2 3">
    <name type="scientific">Actinoallomurus oryzae</name>
    <dbReference type="NCBI Taxonomy" id="502180"/>
    <lineage>
        <taxon>Bacteria</taxon>
        <taxon>Bacillati</taxon>
        <taxon>Actinomycetota</taxon>
        <taxon>Actinomycetes</taxon>
        <taxon>Streptosporangiales</taxon>
        <taxon>Thermomonosporaceae</taxon>
        <taxon>Actinoallomurus</taxon>
    </lineage>
</organism>
<dbReference type="InterPro" id="IPR027624">
    <property type="entry name" value="TOMM_cyclo_SagD"/>
</dbReference>
<gene>
    <name evidence="2" type="ORF">GCM10023191_030570</name>
</gene>
<feature type="domain" description="YcaO" evidence="1">
    <location>
        <begin position="235"/>
        <end position="620"/>
    </location>
</feature>